<dbReference type="AlphaFoldDB" id="A0A840S1N2"/>
<organism evidence="1 2">
    <name type="scientific">Inhella inkyongensis</name>
    <dbReference type="NCBI Taxonomy" id="392593"/>
    <lineage>
        <taxon>Bacteria</taxon>
        <taxon>Pseudomonadati</taxon>
        <taxon>Pseudomonadota</taxon>
        <taxon>Betaproteobacteria</taxon>
        <taxon>Burkholderiales</taxon>
        <taxon>Sphaerotilaceae</taxon>
        <taxon>Inhella</taxon>
    </lineage>
</organism>
<comment type="caution">
    <text evidence="1">The sequence shown here is derived from an EMBL/GenBank/DDBJ whole genome shotgun (WGS) entry which is preliminary data.</text>
</comment>
<dbReference type="Proteomes" id="UP000554837">
    <property type="component" value="Unassembled WGS sequence"/>
</dbReference>
<reference evidence="1 2" key="1">
    <citation type="submission" date="2020-08" db="EMBL/GenBank/DDBJ databases">
        <title>Genomic Encyclopedia of Type Strains, Phase IV (KMG-IV): sequencing the most valuable type-strain genomes for metagenomic binning, comparative biology and taxonomic classification.</title>
        <authorList>
            <person name="Goeker M."/>
        </authorList>
    </citation>
    <scope>NUCLEOTIDE SEQUENCE [LARGE SCALE GENOMIC DNA]</scope>
    <source>
        <strain evidence="1 2">DSM 23958</strain>
    </source>
</reference>
<evidence type="ECO:0000313" key="2">
    <source>
        <dbReference type="Proteomes" id="UP000554837"/>
    </source>
</evidence>
<protein>
    <submittedName>
        <fullName evidence="1">Uncharacterized protein</fullName>
    </submittedName>
</protein>
<evidence type="ECO:0000313" key="1">
    <source>
        <dbReference type="EMBL" id="MBB5205057.1"/>
    </source>
</evidence>
<dbReference type="EMBL" id="JACHHO010000003">
    <property type="protein sequence ID" value="MBB5205057.1"/>
    <property type="molecule type" value="Genomic_DNA"/>
</dbReference>
<accession>A0A840S1N2</accession>
<proteinExistence type="predicted"/>
<dbReference type="RefSeq" id="WP_246071479.1">
    <property type="nucleotide sequence ID" value="NZ_CP040709.1"/>
</dbReference>
<name>A0A840S1N2_9BURK</name>
<keyword evidence="2" id="KW-1185">Reference proteome</keyword>
<gene>
    <name evidence="1" type="ORF">HNQ51_002376</name>
</gene>
<sequence length="93" mass="10346">MHSSCVRRLCGPREFIITTPIQIGKYRVSAFARQSANGRFLSSVSIKSGQGQASHDRVLRFSPEFDSMRHALRFAQTHGREQALLLMAGARVG</sequence>